<accession>A0A8J3IBG4</accession>
<organism evidence="1 3">
    <name type="scientific">Ktedonospora formicarum</name>
    <dbReference type="NCBI Taxonomy" id="2778364"/>
    <lineage>
        <taxon>Bacteria</taxon>
        <taxon>Bacillati</taxon>
        <taxon>Chloroflexota</taxon>
        <taxon>Ktedonobacteria</taxon>
        <taxon>Ktedonobacterales</taxon>
        <taxon>Ktedonobacteraceae</taxon>
        <taxon>Ktedonospora</taxon>
    </lineage>
</organism>
<protein>
    <submittedName>
        <fullName evidence="1">Uncharacterized protein</fullName>
    </submittedName>
</protein>
<gene>
    <name evidence="1" type="ORF">KSX_73960</name>
    <name evidence="2" type="ORF">KSX_93100</name>
</gene>
<name>A0A8J3IBG4_9CHLR</name>
<reference evidence="1" key="1">
    <citation type="submission" date="2020-10" db="EMBL/GenBank/DDBJ databases">
        <title>Taxonomic study of unclassified bacteria belonging to the class Ktedonobacteria.</title>
        <authorList>
            <person name="Yabe S."/>
            <person name="Wang C.M."/>
            <person name="Zheng Y."/>
            <person name="Sakai Y."/>
            <person name="Cavaletti L."/>
            <person name="Monciardini P."/>
            <person name="Donadio S."/>
        </authorList>
    </citation>
    <scope>NUCLEOTIDE SEQUENCE</scope>
    <source>
        <strain evidence="1">SOSP1-1</strain>
    </source>
</reference>
<comment type="caution">
    <text evidence="1">The sequence shown here is derived from an EMBL/GenBank/DDBJ whole genome shotgun (WGS) entry which is preliminary data.</text>
</comment>
<evidence type="ECO:0000313" key="2">
    <source>
        <dbReference type="EMBL" id="GHO51147.1"/>
    </source>
</evidence>
<evidence type="ECO:0000313" key="1">
    <source>
        <dbReference type="EMBL" id="GHO49233.1"/>
    </source>
</evidence>
<keyword evidence="3" id="KW-1185">Reference proteome</keyword>
<sequence>MAESLIFLWKIDGQEGGVWSILWRCEGREGGGDATEEVLMRWRDEFPRFRKYPKISERKPIDGMKW</sequence>
<dbReference type="EMBL" id="BNJF01000005">
    <property type="protein sequence ID" value="GHO49233.1"/>
    <property type="molecule type" value="Genomic_DNA"/>
</dbReference>
<dbReference type="AlphaFoldDB" id="A0A8J3IBG4"/>
<proteinExistence type="predicted"/>
<dbReference type="Proteomes" id="UP000612362">
    <property type="component" value="Unassembled WGS sequence"/>
</dbReference>
<dbReference type="EMBL" id="BNJF01000011">
    <property type="protein sequence ID" value="GHO51147.1"/>
    <property type="molecule type" value="Genomic_DNA"/>
</dbReference>
<evidence type="ECO:0000313" key="3">
    <source>
        <dbReference type="Proteomes" id="UP000612362"/>
    </source>
</evidence>